<dbReference type="Gene3D" id="3.40.960.10">
    <property type="entry name" value="VSR Endonuclease"/>
    <property type="match status" value="1"/>
</dbReference>
<reference evidence="1" key="1">
    <citation type="submission" date="2020-05" db="EMBL/GenBank/DDBJ databases">
        <authorList>
            <person name="Chiriac C."/>
            <person name="Salcher M."/>
            <person name="Ghai R."/>
            <person name="Kavagutti S V."/>
        </authorList>
    </citation>
    <scope>NUCLEOTIDE SEQUENCE</scope>
</reference>
<dbReference type="InterPro" id="IPR011335">
    <property type="entry name" value="Restrct_endonuc-II-like"/>
</dbReference>
<accession>A0A6J7ETC1</accession>
<dbReference type="AlphaFoldDB" id="A0A6J7ETC1"/>
<name>A0A6J7ETC1_9ZZZZ</name>
<organism evidence="1">
    <name type="scientific">freshwater metagenome</name>
    <dbReference type="NCBI Taxonomy" id="449393"/>
    <lineage>
        <taxon>unclassified sequences</taxon>
        <taxon>metagenomes</taxon>
        <taxon>ecological metagenomes</taxon>
    </lineage>
</organism>
<protein>
    <submittedName>
        <fullName evidence="1">Unannotated protein</fullName>
    </submittedName>
</protein>
<evidence type="ECO:0000313" key="1">
    <source>
        <dbReference type="EMBL" id="CAB4886717.1"/>
    </source>
</evidence>
<sequence>MFASTHWGAVGEFAASRHGVVSRKQAAGLGATGKVVARWKASGHLCEPLPGVLVIVGSTPTWEQRLLVAVSGSPVDTAGGFRSAGALQRFDGYSAGPIELIVPSWRRSLVGIAQQHRATLEARDVVVVGAIPCTGIARTLADLGSVDPIEQVRVAFESVWRKGVSLRWLRETAERLHRPGQRGTGVLLRLLDEAEDVKRATESALELRIDRCLRGIPGLARQHEVLDDSGQFVARVDFAVPRVKLAIEAHSRQFHFGPGAVGDDEFREQALTRSGWQVLYFGERHTRSPQGVREVVLAVIERRQADLTANLRLCGPSWA</sequence>
<dbReference type="EMBL" id="CAFBLP010000073">
    <property type="protein sequence ID" value="CAB4886717.1"/>
    <property type="molecule type" value="Genomic_DNA"/>
</dbReference>
<proteinExistence type="predicted"/>
<dbReference type="SUPFAM" id="SSF52980">
    <property type="entry name" value="Restriction endonuclease-like"/>
    <property type="match status" value="1"/>
</dbReference>
<gene>
    <name evidence="1" type="ORF">UFOPK3376_02367</name>
</gene>